<name>A0A9Q0AG21_9PEZI</name>
<protein>
    <submittedName>
        <fullName evidence="1">Uncharacterized protein</fullName>
    </submittedName>
</protein>
<keyword evidence="2" id="KW-1185">Reference proteome</keyword>
<sequence length="223" mass="25258">MSGVAHARVGVRDMTIGAGSESPIVIIFAGEDRRRFEIARDLLIANQIRFGNQASERKGNVALPITINLADDDADAFNPFFVWFYDYDLPQFRRDCISPAQSWIHTLARTAPDVAYFRPLAEKESSSSPAINKENETIQSLLLKLAVLARKYNWVKYFNAVIDQYRTGEKTMQRHFPLTSPIQCVFSEGDNTDLSSPTTNLLVDYAFYIGFSKWYQGICQTIP</sequence>
<dbReference type="Proteomes" id="UP000829685">
    <property type="component" value="Unassembled WGS sequence"/>
</dbReference>
<comment type="caution">
    <text evidence="1">The sequence shown here is derived from an EMBL/GenBank/DDBJ whole genome shotgun (WGS) entry which is preliminary data.</text>
</comment>
<organism evidence="1 2">
    <name type="scientific">Neoarthrinium moseri</name>
    <dbReference type="NCBI Taxonomy" id="1658444"/>
    <lineage>
        <taxon>Eukaryota</taxon>
        <taxon>Fungi</taxon>
        <taxon>Dikarya</taxon>
        <taxon>Ascomycota</taxon>
        <taxon>Pezizomycotina</taxon>
        <taxon>Sordariomycetes</taxon>
        <taxon>Xylariomycetidae</taxon>
        <taxon>Amphisphaeriales</taxon>
        <taxon>Apiosporaceae</taxon>
        <taxon>Neoarthrinium</taxon>
    </lineage>
</organism>
<evidence type="ECO:0000313" key="2">
    <source>
        <dbReference type="Proteomes" id="UP000829685"/>
    </source>
</evidence>
<dbReference type="AlphaFoldDB" id="A0A9Q0AG21"/>
<proteinExistence type="predicted"/>
<reference evidence="1" key="1">
    <citation type="submission" date="2021-03" db="EMBL/GenBank/DDBJ databases">
        <title>Revisited historic fungal species revealed as producer of novel bioactive compounds through whole genome sequencing and comparative genomics.</title>
        <authorList>
            <person name="Vignolle G.A."/>
            <person name="Hochenegger N."/>
            <person name="Mach R.L."/>
            <person name="Mach-Aigner A.R."/>
            <person name="Javad Rahimi M."/>
            <person name="Salim K.A."/>
            <person name="Chan C.M."/>
            <person name="Lim L.B.L."/>
            <person name="Cai F."/>
            <person name="Druzhinina I.S."/>
            <person name="U'Ren J.M."/>
            <person name="Derntl C."/>
        </authorList>
    </citation>
    <scope>NUCLEOTIDE SEQUENCE</scope>
    <source>
        <strain evidence="1">TUCIM 5799</strain>
    </source>
</reference>
<accession>A0A9Q0AG21</accession>
<evidence type="ECO:0000313" key="1">
    <source>
        <dbReference type="EMBL" id="KAI1850855.1"/>
    </source>
</evidence>
<dbReference type="EMBL" id="JAFIMR010000067">
    <property type="protein sequence ID" value="KAI1850855.1"/>
    <property type="molecule type" value="Genomic_DNA"/>
</dbReference>
<gene>
    <name evidence="1" type="ORF">JX265_013335</name>
</gene>